<dbReference type="AlphaFoldDB" id="L7JDB7"/>
<proteinExistence type="predicted"/>
<evidence type="ECO:0000313" key="1">
    <source>
        <dbReference type="EMBL" id="ELQ65530.1"/>
    </source>
</evidence>
<sequence length="44" mass="4966">MFFTAAIGRPSSEANVVRLKITFMAQLLHCVGLVFEIPSEQLNW</sequence>
<accession>L7JDB7</accession>
<dbReference type="EMBL" id="JH794802">
    <property type="protein sequence ID" value="ELQ65530.1"/>
    <property type="molecule type" value="Genomic_DNA"/>
</dbReference>
<name>L7JDB7_PYRO1</name>
<protein>
    <submittedName>
        <fullName evidence="1">Uncharacterized protein</fullName>
    </submittedName>
</protein>
<reference evidence="1" key="1">
    <citation type="journal article" date="2012" name="PLoS Genet.">
        <title>Comparative analysis of the genomes of two field isolates of the rice blast fungus Magnaporthe oryzae.</title>
        <authorList>
            <person name="Xue M."/>
            <person name="Yang J."/>
            <person name="Li Z."/>
            <person name="Hu S."/>
            <person name="Yao N."/>
            <person name="Dean R.A."/>
            <person name="Zhao W."/>
            <person name="Shen M."/>
            <person name="Zhang H."/>
            <person name="Li C."/>
            <person name="Liu L."/>
            <person name="Cao L."/>
            <person name="Xu X."/>
            <person name="Xing Y."/>
            <person name="Hsiang T."/>
            <person name="Zhang Z."/>
            <person name="Xu J.R."/>
            <person name="Peng Y.L."/>
        </authorList>
    </citation>
    <scope>NUCLEOTIDE SEQUENCE [LARGE SCALE GENOMIC DNA]</scope>
    <source>
        <strain evidence="1">P131</strain>
    </source>
</reference>
<gene>
    <name evidence="1" type="ORF">OOW_P131scaffold00482g3</name>
</gene>
<organism>
    <name type="scientific">Pyricularia oryzae (strain P131)</name>
    <name type="common">Rice blast fungus</name>
    <name type="synonym">Magnaporthe oryzae</name>
    <dbReference type="NCBI Taxonomy" id="1143193"/>
    <lineage>
        <taxon>Eukaryota</taxon>
        <taxon>Fungi</taxon>
        <taxon>Dikarya</taxon>
        <taxon>Ascomycota</taxon>
        <taxon>Pezizomycotina</taxon>
        <taxon>Sordariomycetes</taxon>
        <taxon>Sordariomycetidae</taxon>
        <taxon>Magnaporthales</taxon>
        <taxon>Pyriculariaceae</taxon>
        <taxon>Pyricularia</taxon>
    </lineage>
</organism>